<evidence type="ECO:0000256" key="3">
    <source>
        <dbReference type="ARBA" id="ARBA00022989"/>
    </source>
</evidence>
<keyword evidence="4 5" id="KW-0472">Membrane</keyword>
<feature type="transmembrane region" description="Helical" evidence="5">
    <location>
        <begin position="118"/>
        <end position="140"/>
    </location>
</feature>
<reference evidence="6" key="1">
    <citation type="submission" date="2022-10" db="EMBL/GenBank/DDBJ databases">
        <title>Tapping the CABI collections for fungal endophytes: first genome assemblies for Collariella, Neodidymelliopsis, Ascochyta clinopodiicola, Didymella pomorum, Didymosphaeria variabile, Neocosmospora piperis and Neocucurbitaria cava.</title>
        <authorList>
            <person name="Hill R."/>
        </authorList>
    </citation>
    <scope>NUCLEOTIDE SEQUENCE</scope>
    <source>
        <strain evidence="6">IMI 355091</strain>
    </source>
</reference>
<feature type="transmembrane region" description="Helical" evidence="5">
    <location>
        <begin position="87"/>
        <end position="106"/>
    </location>
</feature>
<dbReference type="Proteomes" id="UP001140510">
    <property type="component" value="Unassembled WGS sequence"/>
</dbReference>
<sequence>MLSFAPPLLARALDQNGIDPNNINTTTTDPLIIAMSRKYCKVGTCPTSWQVIDYRPSLAGNAIYMTVFILLLCTQAYFGMRHKTWKYTAILLTGLLGEIVGYAGRLMLNANPFLMNNFLVNLIPLTLAPALFTAAIYLSLSRVFFILDPSHAYSRLKPQLYTYIFVSCDLLALVLQAIGGALAATAKDKRGSDQGVRVMIAGLISQVITMALFLGLWGDFAVRHRRARGRTTGKLGMYEALEASNAFKWFQWSKWPRRNMIATALTLLGLFVATLLIFVRCIYRVAELWEGFGGHLANHEASFMVFEGPMIILAVAGLTWFHPGRVFGEVWGPAGRGERTHGKLADEGSEVSLATSYPYEGV</sequence>
<feature type="transmembrane region" description="Helical" evidence="5">
    <location>
        <begin position="196"/>
        <end position="218"/>
    </location>
</feature>
<organism evidence="6 7">
    <name type="scientific">Didymella pomorum</name>
    <dbReference type="NCBI Taxonomy" id="749634"/>
    <lineage>
        <taxon>Eukaryota</taxon>
        <taxon>Fungi</taxon>
        <taxon>Dikarya</taxon>
        <taxon>Ascomycota</taxon>
        <taxon>Pezizomycotina</taxon>
        <taxon>Dothideomycetes</taxon>
        <taxon>Pleosporomycetidae</taxon>
        <taxon>Pleosporales</taxon>
        <taxon>Pleosporineae</taxon>
        <taxon>Didymellaceae</taxon>
        <taxon>Didymella</taxon>
    </lineage>
</organism>
<comment type="subcellular location">
    <subcellularLocation>
        <location evidence="1">Membrane</location>
        <topology evidence="1">Multi-pass membrane protein</topology>
    </subcellularLocation>
</comment>
<feature type="transmembrane region" description="Helical" evidence="5">
    <location>
        <begin position="260"/>
        <end position="283"/>
    </location>
</feature>
<keyword evidence="3 5" id="KW-1133">Transmembrane helix</keyword>
<evidence type="ECO:0008006" key="8">
    <source>
        <dbReference type="Google" id="ProtNLM"/>
    </source>
</evidence>
<dbReference type="PANTHER" id="PTHR31465:SF9">
    <property type="entry name" value="SPHINGOID LONG-CHAIN BASE TRANSPORTER RSB1"/>
    <property type="match status" value="1"/>
</dbReference>
<name>A0A9W9CYT5_9PLEO</name>
<evidence type="ECO:0000256" key="5">
    <source>
        <dbReference type="SAM" id="Phobius"/>
    </source>
</evidence>
<feature type="transmembrane region" description="Helical" evidence="5">
    <location>
        <begin position="62"/>
        <end position="80"/>
    </location>
</feature>
<dbReference type="InterPro" id="IPR007568">
    <property type="entry name" value="RTA1"/>
</dbReference>
<keyword evidence="7" id="KW-1185">Reference proteome</keyword>
<accession>A0A9W9CYT5</accession>
<evidence type="ECO:0000313" key="7">
    <source>
        <dbReference type="Proteomes" id="UP001140510"/>
    </source>
</evidence>
<evidence type="ECO:0000256" key="4">
    <source>
        <dbReference type="ARBA" id="ARBA00023136"/>
    </source>
</evidence>
<evidence type="ECO:0000313" key="6">
    <source>
        <dbReference type="EMBL" id="KAJ4392840.1"/>
    </source>
</evidence>
<protein>
    <recommendedName>
        <fullName evidence="8">RTA1-domain-containing protein</fullName>
    </recommendedName>
</protein>
<evidence type="ECO:0000256" key="2">
    <source>
        <dbReference type="ARBA" id="ARBA00022692"/>
    </source>
</evidence>
<dbReference type="AlphaFoldDB" id="A0A9W9CYT5"/>
<dbReference type="PANTHER" id="PTHR31465">
    <property type="entry name" value="PROTEIN RTA1-RELATED"/>
    <property type="match status" value="1"/>
</dbReference>
<dbReference type="EMBL" id="JAPEVA010000199">
    <property type="protein sequence ID" value="KAJ4392840.1"/>
    <property type="molecule type" value="Genomic_DNA"/>
</dbReference>
<dbReference type="OrthoDB" id="4521223at2759"/>
<evidence type="ECO:0000256" key="1">
    <source>
        <dbReference type="ARBA" id="ARBA00004141"/>
    </source>
</evidence>
<dbReference type="GO" id="GO:0000324">
    <property type="term" value="C:fungal-type vacuole"/>
    <property type="evidence" value="ECO:0007669"/>
    <property type="project" value="TreeGrafter"/>
</dbReference>
<feature type="transmembrane region" description="Helical" evidence="5">
    <location>
        <begin position="160"/>
        <end position="184"/>
    </location>
</feature>
<proteinExistence type="predicted"/>
<comment type="caution">
    <text evidence="6">The sequence shown here is derived from an EMBL/GenBank/DDBJ whole genome shotgun (WGS) entry which is preliminary data.</text>
</comment>
<dbReference type="Pfam" id="PF04479">
    <property type="entry name" value="RTA1"/>
    <property type="match status" value="1"/>
</dbReference>
<feature type="transmembrane region" description="Helical" evidence="5">
    <location>
        <begin position="303"/>
        <end position="321"/>
    </location>
</feature>
<gene>
    <name evidence="6" type="ORF">N0V91_011237</name>
</gene>
<keyword evidence="2 5" id="KW-0812">Transmembrane</keyword>
<dbReference type="GO" id="GO:0005886">
    <property type="term" value="C:plasma membrane"/>
    <property type="evidence" value="ECO:0007669"/>
    <property type="project" value="TreeGrafter"/>
</dbReference>